<name>A0A0P7UZX9_SCLFO</name>
<accession>A0A0P7UZX9</accession>
<gene>
    <name evidence="2" type="ORF">Z043_104909</name>
</gene>
<comment type="caution">
    <text evidence="2">The sequence shown here is derived from an EMBL/GenBank/DDBJ whole genome shotgun (WGS) entry which is preliminary data.</text>
</comment>
<proteinExistence type="predicted"/>
<organism evidence="2 3">
    <name type="scientific">Scleropages formosus</name>
    <name type="common">Asian bonytongue</name>
    <name type="synonym">Osteoglossum formosum</name>
    <dbReference type="NCBI Taxonomy" id="113540"/>
    <lineage>
        <taxon>Eukaryota</taxon>
        <taxon>Metazoa</taxon>
        <taxon>Chordata</taxon>
        <taxon>Craniata</taxon>
        <taxon>Vertebrata</taxon>
        <taxon>Euteleostomi</taxon>
        <taxon>Actinopterygii</taxon>
        <taxon>Neopterygii</taxon>
        <taxon>Teleostei</taxon>
        <taxon>Osteoglossocephala</taxon>
        <taxon>Osteoglossomorpha</taxon>
        <taxon>Osteoglossiformes</taxon>
        <taxon>Osteoglossidae</taxon>
        <taxon>Scleropages</taxon>
    </lineage>
</organism>
<feature type="region of interest" description="Disordered" evidence="1">
    <location>
        <begin position="1"/>
        <end position="31"/>
    </location>
</feature>
<sequence length="166" mass="18376">MQMKEKGAELDSGRERGHVERPVREASRVRSFSRNRVGLPVHRPKHIFARADLHLKETSAGNSHSHASQHFPGECRYGQDPKNNGRSSEPVHREREPGDFVPCHSIEGPLEERFTCFASGCTAAPGPTHVGRLPKSGLHPFEPKHVYPNGNPPPDLLVEVSTGSRV</sequence>
<evidence type="ECO:0000313" key="2">
    <source>
        <dbReference type="EMBL" id="KPP75812.1"/>
    </source>
</evidence>
<dbReference type="EMBL" id="JARO02001322">
    <property type="protein sequence ID" value="KPP75812.1"/>
    <property type="molecule type" value="Genomic_DNA"/>
</dbReference>
<dbReference type="AlphaFoldDB" id="A0A0P7UZX9"/>
<feature type="compositionally biased region" description="Polar residues" evidence="1">
    <location>
        <begin position="59"/>
        <end position="68"/>
    </location>
</feature>
<feature type="region of interest" description="Disordered" evidence="1">
    <location>
        <begin position="133"/>
        <end position="166"/>
    </location>
</feature>
<reference evidence="2 3" key="1">
    <citation type="submission" date="2015-08" db="EMBL/GenBank/DDBJ databases">
        <title>The genome of the Asian arowana (Scleropages formosus).</title>
        <authorList>
            <person name="Tan M.H."/>
            <person name="Gan H.M."/>
            <person name="Croft L.J."/>
            <person name="Austin C.M."/>
        </authorList>
    </citation>
    <scope>NUCLEOTIDE SEQUENCE [LARGE SCALE GENOMIC DNA]</scope>
    <source>
        <strain evidence="2">Aro1</strain>
    </source>
</reference>
<dbReference type="Proteomes" id="UP000034805">
    <property type="component" value="Unassembled WGS sequence"/>
</dbReference>
<feature type="compositionally biased region" description="Basic and acidic residues" evidence="1">
    <location>
        <begin position="89"/>
        <end position="98"/>
    </location>
</feature>
<feature type="compositionally biased region" description="Basic and acidic residues" evidence="1">
    <location>
        <begin position="1"/>
        <end position="28"/>
    </location>
</feature>
<protein>
    <submittedName>
        <fullName evidence="2">Uncharacterized protein</fullName>
    </submittedName>
</protein>
<evidence type="ECO:0000256" key="1">
    <source>
        <dbReference type="SAM" id="MobiDB-lite"/>
    </source>
</evidence>
<evidence type="ECO:0000313" key="3">
    <source>
        <dbReference type="Proteomes" id="UP000034805"/>
    </source>
</evidence>
<feature type="region of interest" description="Disordered" evidence="1">
    <location>
        <begin position="58"/>
        <end position="102"/>
    </location>
</feature>